<accession>X1EYU8</accession>
<name>X1EYU8_9ZZZZ</name>
<reference evidence="1" key="1">
    <citation type="journal article" date="2014" name="Front. Microbiol.">
        <title>High frequency of phylogenetically diverse reductive dehalogenase-homologous genes in deep subseafloor sedimentary metagenomes.</title>
        <authorList>
            <person name="Kawai M."/>
            <person name="Futagami T."/>
            <person name="Toyoda A."/>
            <person name="Takaki Y."/>
            <person name="Nishi S."/>
            <person name="Hori S."/>
            <person name="Arai W."/>
            <person name="Tsubouchi T."/>
            <person name="Morono Y."/>
            <person name="Uchiyama I."/>
            <person name="Ito T."/>
            <person name="Fujiyama A."/>
            <person name="Inagaki F."/>
            <person name="Takami H."/>
        </authorList>
    </citation>
    <scope>NUCLEOTIDE SEQUENCE</scope>
    <source>
        <strain evidence="1">Expedition CK06-06</strain>
    </source>
</reference>
<protein>
    <submittedName>
        <fullName evidence="1">Uncharacterized protein</fullName>
    </submittedName>
</protein>
<gene>
    <name evidence="1" type="ORF">S03H2_10796</name>
</gene>
<proteinExistence type="predicted"/>
<evidence type="ECO:0000313" key="1">
    <source>
        <dbReference type="EMBL" id="GAH37762.1"/>
    </source>
</evidence>
<dbReference type="AlphaFoldDB" id="X1EYU8"/>
<comment type="caution">
    <text evidence="1">The sequence shown here is derived from an EMBL/GenBank/DDBJ whole genome shotgun (WGS) entry which is preliminary data.</text>
</comment>
<organism evidence="1">
    <name type="scientific">marine sediment metagenome</name>
    <dbReference type="NCBI Taxonomy" id="412755"/>
    <lineage>
        <taxon>unclassified sequences</taxon>
        <taxon>metagenomes</taxon>
        <taxon>ecological metagenomes</taxon>
    </lineage>
</organism>
<sequence>MCKQRFSDDDIEMITNMFFAFGEFFGSRDKSKFSIKDIILEFAIDLNEEKTNFHSQNIKMWHKVLTHGITPKEFLEELSLYIERG</sequence>
<dbReference type="EMBL" id="BARU01005533">
    <property type="protein sequence ID" value="GAH37762.1"/>
    <property type="molecule type" value="Genomic_DNA"/>
</dbReference>